<feature type="transmembrane region" description="Helical" evidence="1">
    <location>
        <begin position="58"/>
        <end position="79"/>
    </location>
</feature>
<dbReference type="Proteomes" id="UP000515856">
    <property type="component" value="Chromosome"/>
</dbReference>
<dbReference type="EMBL" id="CP060636">
    <property type="protein sequence ID" value="QNM11531.1"/>
    <property type="molecule type" value="Genomic_DNA"/>
</dbReference>
<accession>A0A7G9GL49</accession>
<dbReference type="KEGG" id="ehn:H9Q80_14935"/>
<dbReference type="Pfam" id="PF20040">
    <property type="entry name" value="DUF6442"/>
    <property type="match status" value="1"/>
</dbReference>
<gene>
    <name evidence="2" type="ORF">H9Q80_14935</name>
</gene>
<proteinExistence type="predicted"/>
<evidence type="ECO:0000256" key="1">
    <source>
        <dbReference type="SAM" id="Phobius"/>
    </source>
</evidence>
<dbReference type="AlphaFoldDB" id="A0A7G9GL49"/>
<organism evidence="2 3">
    <name type="scientific">[Eubacterium] hominis</name>
    <dbReference type="NCBI Taxonomy" id="2764325"/>
    <lineage>
        <taxon>Bacteria</taxon>
        <taxon>Bacillati</taxon>
        <taxon>Bacillota</taxon>
        <taxon>Erysipelotrichia</taxon>
        <taxon>Erysipelotrichales</taxon>
        <taxon>Erysipelotrichaceae</taxon>
        <taxon>Amedibacillus</taxon>
    </lineage>
</organism>
<name>A0A7G9GL49_9FIRM</name>
<dbReference type="RefSeq" id="WP_117452452.1">
    <property type="nucleotide sequence ID" value="NZ_CP060636.1"/>
</dbReference>
<keyword evidence="1" id="KW-1133">Transmembrane helix</keyword>
<evidence type="ECO:0000313" key="2">
    <source>
        <dbReference type="EMBL" id="QNM11531.1"/>
    </source>
</evidence>
<evidence type="ECO:0000313" key="3">
    <source>
        <dbReference type="Proteomes" id="UP000515856"/>
    </source>
</evidence>
<feature type="transmembrane region" description="Helical" evidence="1">
    <location>
        <begin position="85"/>
        <end position="104"/>
    </location>
</feature>
<dbReference type="InterPro" id="IPR045620">
    <property type="entry name" value="DUF6442"/>
</dbReference>
<feature type="transmembrane region" description="Helical" evidence="1">
    <location>
        <begin position="28"/>
        <end position="46"/>
    </location>
</feature>
<reference evidence="2 3" key="1">
    <citation type="submission" date="2020-08" db="EMBL/GenBank/DDBJ databases">
        <authorList>
            <person name="Liu C."/>
            <person name="Sun Q."/>
        </authorList>
    </citation>
    <scope>NUCLEOTIDE SEQUENCE [LARGE SCALE GENOMIC DNA]</scope>
    <source>
        <strain evidence="2 3">NSJ-61</strain>
    </source>
</reference>
<keyword evidence="3" id="KW-1185">Reference proteome</keyword>
<keyword evidence="1" id="KW-0472">Membrane</keyword>
<sequence length="107" mass="12404">MEKDKILALSREENKKRDEGKLFVERQSYANGFIAIQVLVCVFYLYRILFFEDAKQAHFLFGPSILGLCIYQVTSYYYTRKIANLIGALFFGFGAAIFIFKLFMGTI</sequence>
<keyword evidence="1" id="KW-0812">Transmembrane</keyword>
<protein>
    <submittedName>
        <fullName evidence="2">Uncharacterized protein</fullName>
    </submittedName>
</protein>